<evidence type="ECO:0000256" key="1">
    <source>
        <dbReference type="SAM" id="Phobius"/>
    </source>
</evidence>
<keyword evidence="1" id="KW-0472">Membrane</keyword>
<evidence type="ECO:0000313" key="3">
    <source>
        <dbReference type="Proteomes" id="UP000316304"/>
    </source>
</evidence>
<gene>
    <name evidence="2" type="ORF">Pla52o_32960</name>
</gene>
<proteinExistence type="predicted"/>
<protein>
    <submittedName>
        <fullName evidence="2">Uncharacterized protein</fullName>
    </submittedName>
</protein>
<dbReference type="EMBL" id="SJPT01000005">
    <property type="protein sequence ID" value="TWU22240.1"/>
    <property type="molecule type" value="Genomic_DNA"/>
</dbReference>
<keyword evidence="3" id="KW-1185">Reference proteome</keyword>
<name>A0A5C6CCB5_9BACT</name>
<organism evidence="2 3">
    <name type="scientific">Novipirellula galeiformis</name>
    <dbReference type="NCBI Taxonomy" id="2528004"/>
    <lineage>
        <taxon>Bacteria</taxon>
        <taxon>Pseudomonadati</taxon>
        <taxon>Planctomycetota</taxon>
        <taxon>Planctomycetia</taxon>
        <taxon>Pirellulales</taxon>
        <taxon>Pirellulaceae</taxon>
        <taxon>Novipirellula</taxon>
    </lineage>
</organism>
<dbReference type="Proteomes" id="UP000316304">
    <property type="component" value="Unassembled WGS sequence"/>
</dbReference>
<reference evidence="2 3" key="1">
    <citation type="submission" date="2019-02" db="EMBL/GenBank/DDBJ databases">
        <title>Deep-cultivation of Planctomycetes and their phenomic and genomic characterization uncovers novel biology.</title>
        <authorList>
            <person name="Wiegand S."/>
            <person name="Jogler M."/>
            <person name="Boedeker C."/>
            <person name="Pinto D."/>
            <person name="Vollmers J."/>
            <person name="Rivas-Marin E."/>
            <person name="Kohn T."/>
            <person name="Peeters S.H."/>
            <person name="Heuer A."/>
            <person name="Rast P."/>
            <person name="Oberbeckmann S."/>
            <person name="Bunk B."/>
            <person name="Jeske O."/>
            <person name="Meyerdierks A."/>
            <person name="Storesund J.E."/>
            <person name="Kallscheuer N."/>
            <person name="Luecker S."/>
            <person name="Lage O.M."/>
            <person name="Pohl T."/>
            <person name="Merkel B.J."/>
            <person name="Hornburger P."/>
            <person name="Mueller R.-W."/>
            <person name="Bruemmer F."/>
            <person name="Labrenz M."/>
            <person name="Spormann A.M."/>
            <person name="Op Den Camp H."/>
            <person name="Overmann J."/>
            <person name="Amann R."/>
            <person name="Jetten M.S.M."/>
            <person name="Mascher T."/>
            <person name="Medema M.H."/>
            <person name="Devos D.P."/>
            <person name="Kaster A.-K."/>
            <person name="Ovreas L."/>
            <person name="Rohde M."/>
            <person name="Galperin M.Y."/>
            <person name="Jogler C."/>
        </authorList>
    </citation>
    <scope>NUCLEOTIDE SEQUENCE [LARGE SCALE GENOMIC DNA]</scope>
    <source>
        <strain evidence="2 3">Pla52o</strain>
    </source>
</reference>
<accession>A0A5C6CCB5</accession>
<evidence type="ECO:0000313" key="2">
    <source>
        <dbReference type="EMBL" id="TWU22240.1"/>
    </source>
</evidence>
<feature type="transmembrane region" description="Helical" evidence="1">
    <location>
        <begin position="35"/>
        <end position="62"/>
    </location>
</feature>
<sequence length="200" mass="21472">MGAIGAIGARHPDLPLSTVRFRTAVPATRDVAFELAAVVVGMAVGAGQYWVAGFGLLVVALATQFNRSETESHEIYGNGYKPKAWRLTLLVGLSATQGWESELKQFCESYQLASAEMARRGGAIELVYRVVPKADGDAVQLIATLNAIPTVESAAAKVVYAWATKSLEVSWQCDSRCQSPRFPLGDPAIKIGKMIEGQND</sequence>
<comment type="caution">
    <text evidence="2">The sequence shown here is derived from an EMBL/GenBank/DDBJ whole genome shotgun (WGS) entry which is preliminary data.</text>
</comment>
<keyword evidence="1" id="KW-1133">Transmembrane helix</keyword>
<keyword evidence="1" id="KW-0812">Transmembrane</keyword>
<dbReference type="AlphaFoldDB" id="A0A5C6CCB5"/>